<dbReference type="Gene3D" id="1.20.120.330">
    <property type="entry name" value="Nucleotidyltransferases domain 2"/>
    <property type="match status" value="1"/>
</dbReference>
<feature type="compositionally biased region" description="Basic and acidic residues" evidence="1">
    <location>
        <begin position="190"/>
        <end position="204"/>
    </location>
</feature>
<sequence>MDADSVADELFLLRPEEFTAARDRLAAWAVRDGDPELARRLKALRRPTLAAWVCNLLVRNRPDEAHALVRLGEGLREAHRTLDGERLRELGRRQRALVALLSREARGLAEEAGHRVGDAVAREVEETLYAVLADPGAAEEWATGRLSRPLAGVPGFPGMLPGPADRLAAPPSPAPPGGEAGARAGAGDGGAERAEVADLAEARERRRRERRREELDRARRRAEQAAADVRACETELTRVREAADRAERDERTAGRHLAELTAELDAARARRGAAEETVGEVRDRLREAERAWRAAREAAEAADAEVDRLR</sequence>
<evidence type="ECO:0000313" key="3">
    <source>
        <dbReference type="Proteomes" id="UP001180531"/>
    </source>
</evidence>
<comment type="caution">
    <text evidence="2">The sequence shown here is derived from an EMBL/GenBank/DDBJ whole genome shotgun (WGS) entry which is preliminary data.</text>
</comment>
<feature type="region of interest" description="Disordered" evidence="1">
    <location>
        <begin position="157"/>
        <end position="229"/>
    </location>
</feature>
<accession>A0ABU2SFY5</accession>
<proteinExistence type="predicted"/>
<evidence type="ECO:0000256" key="1">
    <source>
        <dbReference type="SAM" id="MobiDB-lite"/>
    </source>
</evidence>
<evidence type="ECO:0008006" key="4">
    <source>
        <dbReference type="Google" id="ProtNLM"/>
    </source>
</evidence>
<dbReference type="RefSeq" id="WP_311607074.1">
    <property type="nucleotide sequence ID" value="NZ_JAVRFI010000001.1"/>
</dbReference>
<protein>
    <recommendedName>
        <fullName evidence="4">Transposase</fullName>
    </recommendedName>
</protein>
<feature type="compositionally biased region" description="Basic and acidic residues" evidence="1">
    <location>
        <begin position="211"/>
        <end position="223"/>
    </location>
</feature>
<reference evidence="2" key="1">
    <citation type="submission" date="2024-05" db="EMBL/GenBank/DDBJ databases">
        <title>30 novel species of actinomycetes from the DSMZ collection.</title>
        <authorList>
            <person name="Nouioui I."/>
        </authorList>
    </citation>
    <scope>NUCLEOTIDE SEQUENCE</scope>
    <source>
        <strain evidence="2">DSM 40473</strain>
    </source>
</reference>
<evidence type="ECO:0000313" key="2">
    <source>
        <dbReference type="EMBL" id="MDT0447693.1"/>
    </source>
</evidence>
<organism evidence="2 3">
    <name type="scientific">Streptomyces hesseae</name>
    <dbReference type="NCBI Taxonomy" id="3075519"/>
    <lineage>
        <taxon>Bacteria</taxon>
        <taxon>Bacillati</taxon>
        <taxon>Actinomycetota</taxon>
        <taxon>Actinomycetes</taxon>
        <taxon>Kitasatosporales</taxon>
        <taxon>Streptomycetaceae</taxon>
        <taxon>Streptomyces</taxon>
    </lineage>
</organism>
<gene>
    <name evidence="2" type="ORF">RM609_01035</name>
</gene>
<name>A0ABU2SFY5_9ACTN</name>
<feature type="compositionally biased region" description="Gly residues" evidence="1">
    <location>
        <begin position="178"/>
        <end position="189"/>
    </location>
</feature>
<dbReference type="EMBL" id="JAVRFI010000001">
    <property type="protein sequence ID" value="MDT0447693.1"/>
    <property type="molecule type" value="Genomic_DNA"/>
</dbReference>
<dbReference type="Proteomes" id="UP001180531">
    <property type="component" value="Unassembled WGS sequence"/>
</dbReference>
<keyword evidence="3" id="KW-1185">Reference proteome</keyword>